<feature type="transmembrane region" description="Helical" evidence="1">
    <location>
        <begin position="9"/>
        <end position="27"/>
    </location>
</feature>
<dbReference type="RefSeq" id="WP_090174457.1">
    <property type="nucleotide sequence ID" value="NZ_FMXR01000017.1"/>
</dbReference>
<keyword evidence="1" id="KW-0472">Membrane</keyword>
<dbReference type="InterPro" id="IPR051533">
    <property type="entry name" value="WaaL-like"/>
</dbReference>
<dbReference type="STRING" id="1732.SAMN02910417_02258"/>
<proteinExistence type="predicted"/>
<feature type="transmembrane region" description="Helical" evidence="1">
    <location>
        <begin position="305"/>
        <end position="324"/>
    </location>
</feature>
<dbReference type="EMBL" id="FMXR01000017">
    <property type="protein sequence ID" value="SDB30176.1"/>
    <property type="molecule type" value="Genomic_DNA"/>
</dbReference>
<feature type="transmembrane region" description="Helical" evidence="1">
    <location>
        <begin position="261"/>
        <end position="281"/>
    </location>
</feature>
<feature type="transmembrane region" description="Helical" evidence="1">
    <location>
        <begin position="43"/>
        <end position="65"/>
    </location>
</feature>
<protein>
    <recommendedName>
        <fullName evidence="4">O-antigen ligase</fullName>
    </recommendedName>
</protein>
<feature type="transmembrane region" description="Helical" evidence="1">
    <location>
        <begin position="345"/>
        <end position="362"/>
    </location>
</feature>
<evidence type="ECO:0000313" key="3">
    <source>
        <dbReference type="Proteomes" id="UP000199228"/>
    </source>
</evidence>
<keyword evidence="1" id="KW-1133">Transmembrane helix</keyword>
<sequence>MLKKVQSEFVKILIALMFTLIPLYYSYDSYFGYYDIMRDKVRMILLVGSIITVIIIVTFIISFILNIKHKTLLENVKSEIKSIRLLDVVVFVFAVLAIISTLLSENRHASFTGGIAWYVGSGLIILGTVLYFIVSRFFYCKKDIWAYVLFGAFAVVIIGNLDRMGYDFLELHDEIPLQYNIFISTIGNVNFWAAFLAMLVPFFMLAPLFIKNKAAKGIVYLFLLASYFGFFCTLVNGTYMSIAIAGTFIMYFTLKKVERFYNLAINGILFTIAGAIARVWYLNPDLCRRQMDVDSISKLLLDTKLVAVPGVVGVIILALLFIYHGFSEKGQRRVAFVVEKVLTKVWLILVAAGVVAAIYYVATHYSLELFNYRGSIWYYAVRGFADGSVKDKLIGVGPGLLDNVTLAQIDIDKAAGIEVVWDYFYETAHNDVIEYLVTMGIIGAALKILMLALPYFMFRKETEYQVERAAILAALTGFIGQGLIYGPYPLTYIVYTMFLGMYVGYGRKGKGKQ</sequence>
<evidence type="ECO:0000313" key="2">
    <source>
        <dbReference type="EMBL" id="SDB30176.1"/>
    </source>
</evidence>
<keyword evidence="1" id="KW-0812">Transmembrane</keyword>
<dbReference type="PANTHER" id="PTHR37422">
    <property type="entry name" value="TEICHURONIC ACID BIOSYNTHESIS PROTEIN TUAE"/>
    <property type="match status" value="1"/>
</dbReference>
<feature type="transmembrane region" description="Helical" evidence="1">
    <location>
        <begin position="181"/>
        <end position="202"/>
    </location>
</feature>
<gene>
    <name evidence="2" type="ORF">SAMN02910417_02258</name>
</gene>
<organism evidence="2 3">
    <name type="scientific">Eubacterium oxidoreducens</name>
    <dbReference type="NCBI Taxonomy" id="1732"/>
    <lineage>
        <taxon>Bacteria</taxon>
        <taxon>Bacillati</taxon>
        <taxon>Bacillota</taxon>
        <taxon>Clostridia</taxon>
        <taxon>Eubacteriales</taxon>
        <taxon>Eubacteriaceae</taxon>
        <taxon>Eubacterium</taxon>
    </lineage>
</organism>
<dbReference type="AlphaFoldDB" id="A0A1G6CBB0"/>
<keyword evidence="3" id="KW-1185">Reference proteome</keyword>
<feature type="transmembrane region" description="Helical" evidence="1">
    <location>
        <begin position="435"/>
        <end position="457"/>
    </location>
</feature>
<dbReference type="Proteomes" id="UP000199228">
    <property type="component" value="Unassembled WGS sequence"/>
</dbReference>
<dbReference type="PANTHER" id="PTHR37422:SF13">
    <property type="entry name" value="LIPOPOLYSACCHARIDE BIOSYNTHESIS PROTEIN PA4999-RELATED"/>
    <property type="match status" value="1"/>
</dbReference>
<evidence type="ECO:0000256" key="1">
    <source>
        <dbReference type="SAM" id="Phobius"/>
    </source>
</evidence>
<feature type="transmembrane region" description="Helical" evidence="1">
    <location>
        <begin position="144"/>
        <end position="161"/>
    </location>
</feature>
<feature type="transmembrane region" description="Helical" evidence="1">
    <location>
        <begin position="85"/>
        <end position="103"/>
    </location>
</feature>
<reference evidence="2 3" key="1">
    <citation type="submission" date="2016-10" db="EMBL/GenBank/DDBJ databases">
        <authorList>
            <person name="de Groot N.N."/>
        </authorList>
    </citation>
    <scope>NUCLEOTIDE SEQUENCE [LARGE SCALE GENOMIC DNA]</scope>
    <source>
        <strain evidence="2 3">DSM 3217</strain>
    </source>
</reference>
<feature type="transmembrane region" description="Helical" evidence="1">
    <location>
        <begin position="492"/>
        <end position="507"/>
    </location>
</feature>
<accession>A0A1G6CBB0</accession>
<dbReference type="OrthoDB" id="9796676at2"/>
<name>A0A1G6CBB0_EUBOX</name>
<evidence type="ECO:0008006" key="4">
    <source>
        <dbReference type="Google" id="ProtNLM"/>
    </source>
</evidence>
<feature type="transmembrane region" description="Helical" evidence="1">
    <location>
        <begin position="115"/>
        <end position="132"/>
    </location>
</feature>